<evidence type="ECO:0000313" key="2">
    <source>
        <dbReference type="Proteomes" id="UP000255297"/>
    </source>
</evidence>
<accession>A0A378LSW0</accession>
<sequence>MSLLERDIDFNFLIIILKITQADIATDCEMVLQ</sequence>
<organism evidence="1 2">
    <name type="scientific">Legionella wadsworthii</name>
    <dbReference type="NCBI Taxonomy" id="28088"/>
    <lineage>
        <taxon>Bacteria</taxon>
        <taxon>Pseudomonadati</taxon>
        <taxon>Pseudomonadota</taxon>
        <taxon>Gammaproteobacteria</taxon>
        <taxon>Legionellales</taxon>
        <taxon>Legionellaceae</taxon>
        <taxon>Legionella</taxon>
    </lineage>
</organism>
<name>A0A378LSW0_9GAMM</name>
<proteinExistence type="predicted"/>
<dbReference type="STRING" id="1122170.GCA_000701265_00500"/>
<gene>
    <name evidence="1" type="ORF">NCTC11532_01986</name>
</gene>
<dbReference type="Proteomes" id="UP000255297">
    <property type="component" value="Unassembled WGS sequence"/>
</dbReference>
<keyword evidence="2" id="KW-1185">Reference proteome</keyword>
<dbReference type="EMBL" id="UGPB01000001">
    <property type="protein sequence ID" value="STY29787.1"/>
    <property type="molecule type" value="Genomic_DNA"/>
</dbReference>
<protein>
    <submittedName>
        <fullName evidence="1">Uncharacterized protein</fullName>
    </submittedName>
</protein>
<evidence type="ECO:0000313" key="1">
    <source>
        <dbReference type="EMBL" id="STY29787.1"/>
    </source>
</evidence>
<dbReference type="AlphaFoldDB" id="A0A378LSW0"/>
<reference evidence="1 2" key="1">
    <citation type="submission" date="2018-06" db="EMBL/GenBank/DDBJ databases">
        <authorList>
            <consortium name="Pathogen Informatics"/>
            <person name="Doyle S."/>
        </authorList>
    </citation>
    <scope>NUCLEOTIDE SEQUENCE [LARGE SCALE GENOMIC DNA]</scope>
    <source>
        <strain evidence="1 2">NCTC11532</strain>
    </source>
</reference>